<keyword evidence="3 6" id="KW-0812">Transmembrane</keyword>
<feature type="domain" description="Cytochrome b561 bacterial/Ni-hydrogenase" evidence="7">
    <location>
        <begin position="3"/>
        <end position="164"/>
    </location>
</feature>
<evidence type="ECO:0000256" key="6">
    <source>
        <dbReference type="SAM" id="Phobius"/>
    </source>
</evidence>
<dbReference type="PANTHER" id="PTHR30485">
    <property type="entry name" value="NI/FE-HYDROGENASE 1 B-TYPE CYTOCHROME SUBUNIT"/>
    <property type="match status" value="1"/>
</dbReference>
<comment type="subcellular location">
    <subcellularLocation>
        <location evidence="1">Cell membrane</location>
        <topology evidence="1">Multi-pass membrane protein</topology>
    </subcellularLocation>
</comment>
<dbReference type="GO" id="GO:0005886">
    <property type="term" value="C:plasma membrane"/>
    <property type="evidence" value="ECO:0007669"/>
    <property type="project" value="UniProtKB-SubCell"/>
</dbReference>
<dbReference type="PANTHER" id="PTHR30485:SF2">
    <property type="entry name" value="BLL0597 PROTEIN"/>
    <property type="match status" value="1"/>
</dbReference>
<name>A0A2D2DUT5_9BURK</name>
<dbReference type="InterPro" id="IPR051542">
    <property type="entry name" value="Hydrogenase_cytochrome"/>
</dbReference>
<organism evidence="8 9">
    <name type="scientific">Massilia violaceinigra</name>
    <dbReference type="NCBI Taxonomy" id="2045208"/>
    <lineage>
        <taxon>Bacteria</taxon>
        <taxon>Pseudomonadati</taxon>
        <taxon>Pseudomonadota</taxon>
        <taxon>Betaproteobacteria</taxon>
        <taxon>Burkholderiales</taxon>
        <taxon>Oxalobacteraceae</taxon>
        <taxon>Telluria group</taxon>
        <taxon>Massilia</taxon>
    </lineage>
</organism>
<dbReference type="EMBL" id="CP024608">
    <property type="protein sequence ID" value="ATQ78731.1"/>
    <property type="molecule type" value="Genomic_DNA"/>
</dbReference>
<dbReference type="Proteomes" id="UP000229897">
    <property type="component" value="Chromosome"/>
</dbReference>
<dbReference type="OrthoDB" id="196472at2"/>
<evidence type="ECO:0000256" key="1">
    <source>
        <dbReference type="ARBA" id="ARBA00004651"/>
    </source>
</evidence>
<sequence length="175" mass="18818">MTVWDAPVRLLHWSLVAAMAAAWVTSDQVGVAHEYLGYGAAAIVLARLAWGFAGNRYARFAQFVRPPAPTVQYLRAVAKGRAARHIGHNPLGGWMVVALLACVALLAVSGWALGTDLLWGYAWPVRVHAALAWLLVALVTLHVGGVLLTSWQHRENLVGAMITGKKNPPAEGDLD</sequence>
<accession>A0A2D2DUT5</accession>
<feature type="transmembrane region" description="Helical" evidence="6">
    <location>
        <begin position="91"/>
        <end position="113"/>
    </location>
</feature>
<keyword evidence="9" id="KW-1185">Reference proteome</keyword>
<evidence type="ECO:0000256" key="4">
    <source>
        <dbReference type="ARBA" id="ARBA00022989"/>
    </source>
</evidence>
<dbReference type="Gene3D" id="1.20.950.20">
    <property type="entry name" value="Transmembrane di-heme cytochromes, Chain C"/>
    <property type="match status" value="1"/>
</dbReference>
<dbReference type="KEGG" id="mass:CR152_05295"/>
<evidence type="ECO:0000256" key="3">
    <source>
        <dbReference type="ARBA" id="ARBA00022692"/>
    </source>
</evidence>
<evidence type="ECO:0000313" key="9">
    <source>
        <dbReference type="Proteomes" id="UP000229897"/>
    </source>
</evidence>
<evidence type="ECO:0000256" key="2">
    <source>
        <dbReference type="ARBA" id="ARBA00022475"/>
    </source>
</evidence>
<dbReference type="Pfam" id="PF01292">
    <property type="entry name" value="Ni_hydr_CYTB"/>
    <property type="match status" value="1"/>
</dbReference>
<keyword evidence="4 6" id="KW-1133">Transmembrane helix</keyword>
<proteinExistence type="predicted"/>
<dbReference type="AlphaFoldDB" id="A0A2D2DUT5"/>
<evidence type="ECO:0000313" key="8">
    <source>
        <dbReference type="EMBL" id="ATQ78731.1"/>
    </source>
</evidence>
<protein>
    <submittedName>
        <fullName evidence="8">Cytochrome B</fullName>
    </submittedName>
</protein>
<evidence type="ECO:0000259" key="7">
    <source>
        <dbReference type="Pfam" id="PF01292"/>
    </source>
</evidence>
<dbReference type="InterPro" id="IPR011577">
    <property type="entry name" value="Cyt_b561_bac/Ni-Hgenase"/>
</dbReference>
<reference evidence="8" key="1">
    <citation type="submission" date="2017-10" db="EMBL/GenBank/DDBJ databases">
        <title>Massilia psychrophilum sp. nov., a novel purple-pigmented bacterium isolated from Tianshan glacier, Xinjiang Municipality, China.</title>
        <authorList>
            <person name="Wang H."/>
        </authorList>
    </citation>
    <scope>NUCLEOTIDE SEQUENCE [LARGE SCALE GENOMIC DNA]</scope>
    <source>
        <strain evidence="8">B2</strain>
    </source>
</reference>
<gene>
    <name evidence="8" type="ORF">CR152_05295</name>
</gene>
<dbReference type="SUPFAM" id="SSF81342">
    <property type="entry name" value="Transmembrane di-heme cytochromes"/>
    <property type="match status" value="1"/>
</dbReference>
<keyword evidence="5 6" id="KW-0472">Membrane</keyword>
<keyword evidence="2" id="KW-1003">Cell membrane</keyword>
<feature type="transmembrane region" description="Helical" evidence="6">
    <location>
        <begin position="36"/>
        <end position="53"/>
    </location>
</feature>
<dbReference type="GO" id="GO:0020037">
    <property type="term" value="F:heme binding"/>
    <property type="evidence" value="ECO:0007669"/>
    <property type="project" value="TreeGrafter"/>
</dbReference>
<dbReference type="GO" id="GO:0009055">
    <property type="term" value="F:electron transfer activity"/>
    <property type="evidence" value="ECO:0007669"/>
    <property type="project" value="InterPro"/>
</dbReference>
<dbReference type="GO" id="GO:0022904">
    <property type="term" value="P:respiratory electron transport chain"/>
    <property type="evidence" value="ECO:0007669"/>
    <property type="project" value="InterPro"/>
</dbReference>
<feature type="transmembrane region" description="Helical" evidence="6">
    <location>
        <begin position="125"/>
        <end position="148"/>
    </location>
</feature>
<dbReference type="InterPro" id="IPR016174">
    <property type="entry name" value="Di-haem_cyt_TM"/>
</dbReference>
<evidence type="ECO:0000256" key="5">
    <source>
        <dbReference type="ARBA" id="ARBA00023136"/>
    </source>
</evidence>